<dbReference type="Gene3D" id="2.60.40.1120">
    <property type="entry name" value="Carboxypeptidase-like, regulatory domain"/>
    <property type="match status" value="1"/>
</dbReference>
<evidence type="ECO:0000256" key="1">
    <source>
        <dbReference type="ARBA" id="ARBA00004571"/>
    </source>
</evidence>
<feature type="domain" description="TonB-dependent receptor-like beta-barrel" evidence="12">
    <location>
        <begin position="525"/>
        <end position="956"/>
    </location>
</feature>
<evidence type="ECO:0000256" key="7">
    <source>
        <dbReference type="ARBA" id="ARBA00023077"/>
    </source>
</evidence>
<evidence type="ECO:0000259" key="12">
    <source>
        <dbReference type="Pfam" id="PF00593"/>
    </source>
</evidence>
<sequence length="1113" mass="120438">MQKSTKNGALFSLCPIGKIPLVMKLAFTLIIVSCLTVSATAVRSQDVKMSINLKNAPISTVLKSIEKSTPYKFVYNNNTFPASTKVSIEANSLSVAEILSNVLANSGFTFKLLGDNMIVVTKLNQTAQPQRISGIVVDEQGIPVPGVTIRFRNDKRTSTGTDANGHFGIQSADDSDVLIVSLVGFKTQEFNVNSIPSNFRIVMQSSIGSLDEVQVIGYGTTTRQLNTGAVSSLSMKDIANQPVSNPLAAMQGKLAGVQITQNNGLPGAGFRVQIRGVGSIGSGTLPLYVIDGVPFTLFNGSTPATDGLNAYGISGANGGEASPLGMINPDDIERIDVLKDADATAIYGSKGANGVVLITTKKGTAGKTKYSVNFYQGVGTVGHFLDMLNTQDYLAMRKGAFAASGATPSTANAPDLVTWDPNAYTNWQQKFIGGTAHTTNADFSVSGGNAQNTFLFSSNYRHDGTVYPGDFGGNIFSNRLNAGHKSEDNRFGINLNVNYAYQHNVMPSTDLTSLYNLAPNLPLYNPDGSLYWHPSVTNPMAYLMRPNDNTTTNLITNMDVHYDILPGLVVKANLGYSLTGEKQTLETPLTSLNPSTVNLASPANTLRYANNTISNYIVEPQLAYQRKIGKGSLDALVGSTFQRTQADGLSLTGTGFSSDALIGSINNAAAIVNNGSNNSDYKYNALFARANYNWEDKYLINGTFRRDGSSRFGANRRFGNFWAVGAGWIFTNESFMEDISWLSFGKLRGSYGLTGNDQIANYQSDAYYNAVGSASSYQGQSIIFPSNIPNADLHWETNKKLDAAVELGFFKDRIFLKADYFRNLSSDQLLNIVVPTQAGISSYLANFPAVVENKGFEFELSTTNIQAKNFRWTTSLNLTIQRNKILSIDQPQKLFSTYFIGQPVNAIQLYHYTGVNPATGIPTYQDMNGDGGVTFAGDRSGAPLGHPYYGGLTNSFTCKNLTLDVSFLFNHRMGYINNSSSYPLGVSATNQNVTALQRWMAPGNNSLYPGVTTVSTADYSNYNSSDANWGDASFIKLKNVSLNYLLPNQWTKKIGFNTVSVFARGENLYTWAKQKYTYDPESTVSGAAPGLGTGQFIAMPQLRTTVIGLNCTF</sequence>
<reference evidence="15 16" key="1">
    <citation type="submission" date="2017-05" db="EMBL/GenBank/DDBJ databases">
        <authorList>
            <person name="Varghese N."/>
            <person name="Submissions S."/>
        </authorList>
    </citation>
    <scope>NUCLEOTIDE SEQUENCE [LARGE SCALE GENOMIC DNA]</scope>
    <source>
        <strain evidence="15 16">DSM 19036</strain>
    </source>
</reference>
<evidence type="ECO:0000256" key="5">
    <source>
        <dbReference type="ARBA" id="ARBA00022692"/>
    </source>
</evidence>
<evidence type="ECO:0000259" key="14">
    <source>
        <dbReference type="Pfam" id="PF07715"/>
    </source>
</evidence>
<keyword evidence="2 10" id="KW-0813">Transport</keyword>
<comment type="subcellular location">
    <subcellularLocation>
        <location evidence="1 10">Cell outer membrane</location>
        <topology evidence="1 10">Multi-pass membrane protein</topology>
    </subcellularLocation>
</comment>
<keyword evidence="9 10" id="KW-0998">Cell outer membrane</keyword>
<evidence type="ECO:0000313" key="16">
    <source>
        <dbReference type="Proteomes" id="UP000320300"/>
    </source>
</evidence>
<accession>A0A521FDX9</accession>
<dbReference type="InterPro" id="IPR000531">
    <property type="entry name" value="Beta-barrel_TonB"/>
</dbReference>
<dbReference type="Pfam" id="PF07715">
    <property type="entry name" value="Plug"/>
    <property type="match status" value="1"/>
</dbReference>
<keyword evidence="4" id="KW-0410">Iron transport</keyword>
<evidence type="ECO:0000256" key="8">
    <source>
        <dbReference type="ARBA" id="ARBA00023136"/>
    </source>
</evidence>
<keyword evidence="8 10" id="KW-0472">Membrane</keyword>
<evidence type="ECO:0000259" key="13">
    <source>
        <dbReference type="Pfam" id="PF07660"/>
    </source>
</evidence>
<dbReference type="InterPro" id="IPR036942">
    <property type="entry name" value="Beta-barrel_TonB_sf"/>
</dbReference>
<gene>
    <name evidence="15" type="ORF">SAMN06265348_111201</name>
</gene>
<dbReference type="InterPro" id="IPR012910">
    <property type="entry name" value="Plug_dom"/>
</dbReference>
<organism evidence="15 16">
    <name type="scientific">Pedobacter westerhofensis</name>
    <dbReference type="NCBI Taxonomy" id="425512"/>
    <lineage>
        <taxon>Bacteria</taxon>
        <taxon>Pseudomonadati</taxon>
        <taxon>Bacteroidota</taxon>
        <taxon>Sphingobacteriia</taxon>
        <taxon>Sphingobacteriales</taxon>
        <taxon>Sphingobacteriaceae</taxon>
        <taxon>Pedobacter</taxon>
    </lineage>
</organism>
<keyword evidence="16" id="KW-1185">Reference proteome</keyword>
<dbReference type="NCBIfam" id="TIGR04056">
    <property type="entry name" value="OMP_RagA_SusC"/>
    <property type="match status" value="1"/>
</dbReference>
<keyword evidence="7 11" id="KW-0798">TonB box</keyword>
<protein>
    <submittedName>
        <fullName evidence="15">TonB-linked outer membrane protein, SusC/RagA family</fullName>
    </submittedName>
</protein>
<evidence type="ECO:0000256" key="4">
    <source>
        <dbReference type="ARBA" id="ARBA00022496"/>
    </source>
</evidence>
<evidence type="ECO:0000256" key="10">
    <source>
        <dbReference type="PROSITE-ProRule" id="PRU01360"/>
    </source>
</evidence>
<evidence type="ECO:0000256" key="11">
    <source>
        <dbReference type="RuleBase" id="RU003357"/>
    </source>
</evidence>
<feature type="domain" description="Secretin/TonB short N-terminal" evidence="13">
    <location>
        <begin position="71"/>
        <end position="122"/>
    </location>
</feature>
<dbReference type="InterPro" id="IPR023996">
    <property type="entry name" value="TonB-dep_OMP_SusC/RagA"/>
</dbReference>
<dbReference type="InterPro" id="IPR023997">
    <property type="entry name" value="TonB-dep_OMP_SusC/RagA_CS"/>
</dbReference>
<keyword evidence="6" id="KW-0408">Iron</keyword>
<evidence type="ECO:0000256" key="9">
    <source>
        <dbReference type="ARBA" id="ARBA00023237"/>
    </source>
</evidence>
<dbReference type="GO" id="GO:0006826">
    <property type="term" value="P:iron ion transport"/>
    <property type="evidence" value="ECO:0007669"/>
    <property type="project" value="UniProtKB-KW"/>
</dbReference>
<feature type="domain" description="TonB-dependent receptor plug" evidence="14">
    <location>
        <begin position="227"/>
        <end position="355"/>
    </location>
</feature>
<dbReference type="InterPro" id="IPR008969">
    <property type="entry name" value="CarboxyPept-like_regulatory"/>
</dbReference>
<dbReference type="InterPro" id="IPR011662">
    <property type="entry name" value="Secretin/TonB_short_N"/>
</dbReference>
<name>A0A521FDX9_9SPHI</name>
<dbReference type="Gene3D" id="2.170.130.10">
    <property type="entry name" value="TonB-dependent receptor, plug domain"/>
    <property type="match status" value="1"/>
</dbReference>
<dbReference type="OrthoDB" id="9768177at2"/>
<evidence type="ECO:0000256" key="3">
    <source>
        <dbReference type="ARBA" id="ARBA00022452"/>
    </source>
</evidence>
<dbReference type="InterPro" id="IPR039426">
    <property type="entry name" value="TonB-dep_rcpt-like"/>
</dbReference>
<dbReference type="Pfam" id="PF13715">
    <property type="entry name" value="CarbopepD_reg_2"/>
    <property type="match status" value="1"/>
</dbReference>
<proteinExistence type="inferred from homology"/>
<dbReference type="GO" id="GO:0009279">
    <property type="term" value="C:cell outer membrane"/>
    <property type="evidence" value="ECO:0007669"/>
    <property type="project" value="UniProtKB-SubCell"/>
</dbReference>
<dbReference type="SUPFAM" id="SSF56935">
    <property type="entry name" value="Porins"/>
    <property type="match status" value="1"/>
</dbReference>
<evidence type="ECO:0000256" key="2">
    <source>
        <dbReference type="ARBA" id="ARBA00022448"/>
    </source>
</evidence>
<dbReference type="Pfam" id="PF07660">
    <property type="entry name" value="STN"/>
    <property type="match status" value="1"/>
</dbReference>
<evidence type="ECO:0000313" key="15">
    <source>
        <dbReference type="EMBL" id="SMO94375.1"/>
    </source>
</evidence>
<dbReference type="Gene3D" id="2.40.170.20">
    <property type="entry name" value="TonB-dependent receptor, beta-barrel domain"/>
    <property type="match status" value="1"/>
</dbReference>
<keyword evidence="3 10" id="KW-1134">Transmembrane beta strand</keyword>
<dbReference type="AlphaFoldDB" id="A0A521FDX9"/>
<dbReference type="PROSITE" id="PS52016">
    <property type="entry name" value="TONB_DEPENDENT_REC_3"/>
    <property type="match status" value="1"/>
</dbReference>
<evidence type="ECO:0000256" key="6">
    <source>
        <dbReference type="ARBA" id="ARBA00023004"/>
    </source>
</evidence>
<comment type="similarity">
    <text evidence="10 11">Belongs to the TonB-dependent receptor family.</text>
</comment>
<dbReference type="SUPFAM" id="SSF49464">
    <property type="entry name" value="Carboxypeptidase regulatory domain-like"/>
    <property type="match status" value="1"/>
</dbReference>
<dbReference type="InterPro" id="IPR037066">
    <property type="entry name" value="Plug_dom_sf"/>
</dbReference>
<keyword evidence="5 10" id="KW-0812">Transmembrane</keyword>
<dbReference type="NCBIfam" id="TIGR04057">
    <property type="entry name" value="SusC_RagA_signa"/>
    <property type="match status" value="1"/>
</dbReference>
<dbReference type="Pfam" id="PF00593">
    <property type="entry name" value="TonB_dep_Rec_b-barrel"/>
    <property type="match status" value="1"/>
</dbReference>
<keyword evidence="4" id="KW-0406">Ion transport</keyword>
<dbReference type="Proteomes" id="UP000320300">
    <property type="component" value="Unassembled WGS sequence"/>
</dbReference>
<dbReference type="EMBL" id="FXTN01000011">
    <property type="protein sequence ID" value="SMO94375.1"/>
    <property type="molecule type" value="Genomic_DNA"/>
</dbReference>